<comment type="function">
    <text evidence="13">May be involved in forming the receptor site for cardiac glycoside binding or may modulate the transport function of the sodium ATPase.</text>
</comment>
<dbReference type="PANTHER" id="PTHR14132">
    <property type="entry name" value="SODIUM/POTASSIUM-TRANSPORTING ATPASE SUBUNIT GAMMA"/>
    <property type="match status" value="1"/>
</dbReference>
<dbReference type="GO" id="GO:0016020">
    <property type="term" value="C:membrane"/>
    <property type="evidence" value="ECO:0007669"/>
    <property type="project" value="UniProtKB-SubCell"/>
</dbReference>
<keyword evidence="4" id="KW-0633">Potassium transport</keyword>
<evidence type="ECO:0000256" key="15">
    <source>
        <dbReference type="RuleBase" id="RU364131"/>
    </source>
</evidence>
<protein>
    <recommendedName>
        <fullName evidence="15">FXYD domain-containing ion transport regulator</fullName>
    </recommendedName>
</protein>
<reference evidence="16" key="1">
    <citation type="submission" date="2009-03" db="EMBL/GenBank/DDBJ databases">
        <authorList>
            <person name="Warren W."/>
            <person name="Ye L."/>
            <person name="Minx P."/>
            <person name="Worley K."/>
            <person name="Gibbs R."/>
            <person name="Wilson R.K."/>
        </authorList>
    </citation>
    <scope>NUCLEOTIDE SEQUENCE [LARGE SCALE GENOMIC DNA]</scope>
</reference>
<dbReference type="GeneTree" id="ENSGT00940000153062"/>
<comment type="subcellular location">
    <subcellularLocation>
        <location evidence="1">Membrane</location>
        <topology evidence="1">Single-pass type III membrane protein</topology>
    </subcellularLocation>
</comment>
<keyword evidence="3 15" id="KW-0813">Transport</keyword>
<comment type="subunit">
    <text evidence="14">Regulatory subunit of the sodium/potassium-transporting ATPase which is composed of a catalytic alpha subunit, an auxiliary non-catalytic beta subunit and an additional regulatory subunit.</text>
</comment>
<evidence type="ECO:0000256" key="6">
    <source>
        <dbReference type="ARBA" id="ARBA00022692"/>
    </source>
</evidence>
<evidence type="ECO:0000313" key="17">
    <source>
        <dbReference type="Proteomes" id="UP000008225"/>
    </source>
</evidence>
<dbReference type="Proteomes" id="UP000008225">
    <property type="component" value="Chromosome 11"/>
</dbReference>
<evidence type="ECO:0000256" key="11">
    <source>
        <dbReference type="ARBA" id="ARBA00023136"/>
    </source>
</evidence>
<evidence type="ECO:0000256" key="7">
    <source>
        <dbReference type="ARBA" id="ARBA00022958"/>
    </source>
</evidence>
<keyword evidence="5" id="KW-0740">Sodium/potassium transport</keyword>
<dbReference type="PROSITE" id="PS01310">
    <property type="entry name" value="FXYD"/>
    <property type="match status" value="1"/>
</dbReference>
<feature type="transmembrane region" description="Helical" evidence="15">
    <location>
        <begin position="147"/>
        <end position="166"/>
    </location>
</feature>
<dbReference type="FunFam" id="1.20.5.780:FF:000004">
    <property type="entry name" value="FXYD domain-containing ion transport regulator"/>
    <property type="match status" value="1"/>
</dbReference>
<dbReference type="GO" id="GO:0017080">
    <property type="term" value="F:sodium channel regulator activity"/>
    <property type="evidence" value="ECO:0007669"/>
    <property type="project" value="TreeGrafter"/>
</dbReference>
<dbReference type="GO" id="GO:0043269">
    <property type="term" value="P:regulation of monoatomic ion transport"/>
    <property type="evidence" value="ECO:0007669"/>
    <property type="project" value="InterPro"/>
</dbReference>
<reference evidence="16" key="2">
    <citation type="submission" date="2025-08" db="UniProtKB">
        <authorList>
            <consortium name="Ensembl"/>
        </authorList>
    </citation>
    <scope>IDENTIFICATION</scope>
</reference>
<dbReference type="Ensembl" id="ENSCJAT00000075454.3">
    <property type="protein sequence ID" value="ENSCJAP00000058073.3"/>
    <property type="gene ID" value="ENSCJAG00000042607.3"/>
</dbReference>
<dbReference type="AlphaFoldDB" id="A0A2R8MDW9"/>
<keyword evidence="9" id="KW-0915">Sodium</keyword>
<dbReference type="InterPro" id="IPR000272">
    <property type="entry name" value="Ion-transport_regulator_FXYD"/>
</dbReference>
<evidence type="ECO:0000256" key="13">
    <source>
        <dbReference type="ARBA" id="ARBA00034654"/>
    </source>
</evidence>
<dbReference type="InterPro" id="IPR047282">
    <property type="entry name" value="ATNG"/>
</dbReference>
<name>A0A2R8MDW9_CALJA</name>
<evidence type="ECO:0000256" key="1">
    <source>
        <dbReference type="ARBA" id="ARBA00004183"/>
    </source>
</evidence>
<sequence>MTTLNDCPETQESGEKREACLETGDGGLATEGISCDSAEASRSGRCLSLPPSLPASPRALGLEEKRRAQLDASFSLAWNHQTKEVYWVCVEKEAGDVGCQVEVRESLLAFTWIPCPNPPQRRARGGSPQADMDPFYYDYETVRKGGLIFAGLAFIVGLLIILSKRFHCRGNKKRRQITDDEL</sequence>
<dbReference type="GO" id="GO:0006813">
    <property type="term" value="P:potassium ion transport"/>
    <property type="evidence" value="ECO:0007669"/>
    <property type="project" value="UniProtKB-KW"/>
</dbReference>
<dbReference type="CDD" id="cd20318">
    <property type="entry name" value="FXYD2"/>
    <property type="match status" value="1"/>
</dbReference>
<comment type="similarity">
    <text evidence="2 15">Belongs to the FXYD family.</text>
</comment>
<keyword evidence="12" id="KW-0739">Sodium transport</keyword>
<accession>A0A2R8MDW9</accession>
<keyword evidence="17" id="KW-1185">Reference proteome</keyword>
<dbReference type="GO" id="GO:0006814">
    <property type="term" value="P:sodium ion transport"/>
    <property type="evidence" value="ECO:0007669"/>
    <property type="project" value="UniProtKB-KW"/>
</dbReference>
<evidence type="ECO:0000256" key="12">
    <source>
        <dbReference type="ARBA" id="ARBA00023201"/>
    </source>
</evidence>
<evidence type="ECO:0000256" key="2">
    <source>
        <dbReference type="ARBA" id="ARBA00005948"/>
    </source>
</evidence>
<evidence type="ECO:0000256" key="4">
    <source>
        <dbReference type="ARBA" id="ARBA00022538"/>
    </source>
</evidence>
<dbReference type="Gene3D" id="1.20.5.780">
    <property type="entry name" value="Single helix bin"/>
    <property type="match status" value="1"/>
</dbReference>
<dbReference type="PANTHER" id="PTHR14132:SF3">
    <property type="entry name" value="SODIUM_POTASSIUM-TRANSPORTING ATPASE SUBUNIT GAMMA"/>
    <property type="match status" value="1"/>
</dbReference>
<organism evidence="16 17">
    <name type="scientific">Callithrix jacchus</name>
    <name type="common">White-tufted-ear marmoset</name>
    <name type="synonym">Simia Jacchus</name>
    <dbReference type="NCBI Taxonomy" id="9483"/>
    <lineage>
        <taxon>Eukaryota</taxon>
        <taxon>Metazoa</taxon>
        <taxon>Chordata</taxon>
        <taxon>Craniata</taxon>
        <taxon>Vertebrata</taxon>
        <taxon>Euteleostomi</taxon>
        <taxon>Mammalia</taxon>
        <taxon>Eutheria</taxon>
        <taxon>Euarchontoglires</taxon>
        <taxon>Primates</taxon>
        <taxon>Haplorrhini</taxon>
        <taxon>Platyrrhini</taxon>
        <taxon>Cebidae</taxon>
        <taxon>Callitrichinae</taxon>
        <taxon>Callithrix</taxon>
        <taxon>Callithrix</taxon>
    </lineage>
</organism>
<evidence type="ECO:0000313" key="16">
    <source>
        <dbReference type="Ensembl" id="ENSCJAP00000058073.3"/>
    </source>
</evidence>
<reference evidence="16" key="3">
    <citation type="submission" date="2025-09" db="UniProtKB">
        <authorList>
            <consortium name="Ensembl"/>
        </authorList>
    </citation>
    <scope>IDENTIFICATION</scope>
</reference>
<keyword evidence="6 15" id="KW-0812">Transmembrane</keyword>
<keyword evidence="11 15" id="KW-0472">Membrane</keyword>
<dbReference type="Bgee" id="ENSCJAG00000042607">
    <property type="expression patterns" value="Expressed in kidney and 6 other cell types or tissues"/>
</dbReference>
<dbReference type="InterPro" id="IPR047297">
    <property type="entry name" value="FXYD_motif"/>
</dbReference>
<evidence type="ECO:0000256" key="9">
    <source>
        <dbReference type="ARBA" id="ARBA00023053"/>
    </source>
</evidence>
<evidence type="ECO:0000256" key="14">
    <source>
        <dbReference type="ARBA" id="ARBA00034793"/>
    </source>
</evidence>
<evidence type="ECO:0000256" key="10">
    <source>
        <dbReference type="ARBA" id="ARBA00023065"/>
    </source>
</evidence>
<dbReference type="Pfam" id="PF02038">
    <property type="entry name" value="ATP1G1_PLM_MAT8"/>
    <property type="match status" value="1"/>
</dbReference>
<keyword evidence="8 15" id="KW-1133">Transmembrane helix</keyword>
<keyword evidence="10 15" id="KW-0406">Ion transport</keyword>
<keyword evidence="7" id="KW-0630">Potassium</keyword>
<evidence type="ECO:0000256" key="3">
    <source>
        <dbReference type="ARBA" id="ARBA00022448"/>
    </source>
</evidence>
<proteinExistence type="inferred from homology"/>
<evidence type="ECO:0000256" key="5">
    <source>
        <dbReference type="ARBA" id="ARBA00022607"/>
    </source>
</evidence>
<evidence type="ECO:0000256" key="8">
    <source>
        <dbReference type="ARBA" id="ARBA00022989"/>
    </source>
</evidence>